<organism evidence="6 7">
    <name type="scientific">Etheostoma spectabile</name>
    <name type="common">orangethroat darter</name>
    <dbReference type="NCBI Taxonomy" id="54343"/>
    <lineage>
        <taxon>Eukaryota</taxon>
        <taxon>Metazoa</taxon>
        <taxon>Chordata</taxon>
        <taxon>Craniata</taxon>
        <taxon>Vertebrata</taxon>
        <taxon>Euteleostomi</taxon>
        <taxon>Actinopterygii</taxon>
        <taxon>Neopterygii</taxon>
        <taxon>Teleostei</taxon>
        <taxon>Neoteleostei</taxon>
        <taxon>Acanthomorphata</taxon>
        <taxon>Eupercaria</taxon>
        <taxon>Perciformes</taxon>
        <taxon>Percoidei</taxon>
        <taxon>Percidae</taxon>
        <taxon>Etheostomatinae</taxon>
        <taxon>Etheostoma</taxon>
    </lineage>
</organism>
<dbReference type="Pfam" id="PF15309">
    <property type="entry name" value="ALMS_motif"/>
    <property type="match status" value="1"/>
</dbReference>
<accession>A0A5J5CQH0</accession>
<evidence type="ECO:0000256" key="3">
    <source>
        <dbReference type="ARBA" id="ARBA00023212"/>
    </source>
</evidence>
<dbReference type="GO" id="GO:0008017">
    <property type="term" value="F:microtubule binding"/>
    <property type="evidence" value="ECO:0007669"/>
    <property type="project" value="TreeGrafter"/>
</dbReference>
<evidence type="ECO:0000313" key="7">
    <source>
        <dbReference type="Proteomes" id="UP000327493"/>
    </source>
</evidence>
<sequence length="510" mass="57552">MDSRPRYSWKLQGSLLVSSKGITASLHRNVLSWGVWRGQEEKESVPLQADPVCPFTPTQPVKVTIPPKLPETFGESASSIPSTMRVSNCQPDVCRQNPAIVTPNEFRQAYSAADGLAMKDQGKRKVQLVQCRLSYTESGRKQEELGGTLTNLSSQPFFRSCIHLEVPLRSTSSVVFLDKSFSISLVDLEGRRAGQPILYRSTVSVRLGVSYCCRSSTDNKPAKSNEGYVRPRASMLGQNKHNGRKSGLGHCRSPLSKPRDYKVEQMARVHGVNSKVGDSDMQRHSTTLGLLSFRGPSPSNTKAGRQKGNADEAAFPITGNFKHRQHTSNIAPVESRTWSKQARNDKTEERQEHDCSSEPQNVSDKKCHSRLKADSLEGTLKTLSLKEALELFRPDFISRSQGRVRKLEQRARRRRTAQDSNPGLVRSLREDRGKQKKNCTTPDPLSDNLFKPGERSISDREMQLRSRRIYNKLPEVTKKKEEEKKRAVSQTNRLRVDVFKKRLLDQILQR</sequence>
<dbReference type="Proteomes" id="UP000327493">
    <property type="component" value="Chromosome 17"/>
</dbReference>
<evidence type="ECO:0000256" key="1">
    <source>
        <dbReference type="ARBA" id="ARBA00004300"/>
    </source>
</evidence>
<dbReference type="PANTHER" id="PTHR21553:SF24">
    <property type="entry name" value="(E2-INDEPENDENT) E3 UBIQUITIN-CONJUGATING ENZYME FATS"/>
    <property type="match status" value="1"/>
</dbReference>
<dbReference type="EMBL" id="VOFY01000017">
    <property type="protein sequence ID" value="KAA8583684.1"/>
    <property type="molecule type" value="Genomic_DNA"/>
</dbReference>
<evidence type="ECO:0000259" key="5">
    <source>
        <dbReference type="Pfam" id="PF15309"/>
    </source>
</evidence>
<dbReference type="InterPro" id="IPR029299">
    <property type="entry name" value="ALMS_motif"/>
</dbReference>
<keyword evidence="3" id="KW-0206">Cytoskeleton</keyword>
<feature type="region of interest" description="Disordered" evidence="4">
    <location>
        <begin position="403"/>
        <end position="453"/>
    </location>
</feature>
<feature type="region of interest" description="Disordered" evidence="4">
    <location>
        <begin position="289"/>
        <end position="367"/>
    </location>
</feature>
<comment type="caution">
    <text evidence="6">The sequence shown here is derived from an EMBL/GenBank/DDBJ whole genome shotgun (WGS) entry which is preliminary data.</text>
</comment>
<gene>
    <name evidence="6" type="ORF">FQN60_014892</name>
</gene>
<protein>
    <recommendedName>
        <fullName evidence="5">ALMS motif domain-containing protein</fullName>
    </recommendedName>
</protein>
<evidence type="ECO:0000256" key="2">
    <source>
        <dbReference type="ARBA" id="ARBA00022490"/>
    </source>
</evidence>
<dbReference type="GO" id="GO:0005829">
    <property type="term" value="C:cytosol"/>
    <property type="evidence" value="ECO:0007669"/>
    <property type="project" value="TreeGrafter"/>
</dbReference>
<comment type="subcellular location">
    <subcellularLocation>
        <location evidence="1">Cytoplasm</location>
        <location evidence="1">Cytoskeleton</location>
        <location evidence="1">Microtubule organizing center</location>
        <location evidence="1">Centrosome</location>
    </subcellularLocation>
</comment>
<keyword evidence="7" id="KW-1185">Reference proteome</keyword>
<name>A0A5J5CQH0_9PERO</name>
<proteinExistence type="predicted"/>
<feature type="domain" description="ALMS motif" evidence="5">
    <location>
        <begin position="381"/>
        <end position="510"/>
    </location>
</feature>
<feature type="compositionally biased region" description="Basic and acidic residues" evidence="4">
    <location>
        <begin position="342"/>
        <end position="356"/>
    </location>
</feature>
<evidence type="ECO:0000313" key="6">
    <source>
        <dbReference type="EMBL" id="KAA8583684.1"/>
    </source>
</evidence>
<dbReference type="PANTHER" id="PTHR21553">
    <property type="entry name" value="ALMS1-RELATED"/>
    <property type="match status" value="1"/>
</dbReference>
<dbReference type="GO" id="GO:0005814">
    <property type="term" value="C:centriole"/>
    <property type="evidence" value="ECO:0007669"/>
    <property type="project" value="TreeGrafter"/>
</dbReference>
<dbReference type="GO" id="GO:0005813">
    <property type="term" value="C:centrosome"/>
    <property type="evidence" value="ECO:0007669"/>
    <property type="project" value="UniProtKB-SubCell"/>
</dbReference>
<dbReference type="GO" id="GO:0046599">
    <property type="term" value="P:regulation of centriole replication"/>
    <property type="evidence" value="ECO:0007669"/>
    <property type="project" value="TreeGrafter"/>
</dbReference>
<feature type="region of interest" description="Disordered" evidence="4">
    <location>
        <begin position="236"/>
        <end position="256"/>
    </location>
</feature>
<evidence type="ECO:0000256" key="4">
    <source>
        <dbReference type="SAM" id="MobiDB-lite"/>
    </source>
</evidence>
<reference evidence="6 7" key="1">
    <citation type="submission" date="2019-08" db="EMBL/GenBank/DDBJ databases">
        <title>A chromosome-level genome assembly, high-density linkage maps, and genome scans reveal the genomic architecture of hybrid incompatibilities underlying speciation via character displacement in darters (Percidae: Etheostominae).</title>
        <authorList>
            <person name="Moran R.L."/>
            <person name="Catchen J.M."/>
            <person name="Fuller R.C."/>
        </authorList>
    </citation>
    <scope>NUCLEOTIDE SEQUENCE [LARGE SCALE GENOMIC DNA]</scope>
    <source>
        <strain evidence="6">EspeVRDwgs_2016</strain>
        <tissue evidence="6">Muscle</tissue>
    </source>
</reference>
<keyword evidence="2" id="KW-0963">Cytoplasm</keyword>
<dbReference type="AlphaFoldDB" id="A0A5J5CQH0"/>